<dbReference type="OrthoDB" id="6083831at2759"/>
<dbReference type="InterPro" id="IPR000477">
    <property type="entry name" value="RT_dom"/>
</dbReference>
<feature type="compositionally biased region" description="Gly residues" evidence="3">
    <location>
        <begin position="554"/>
        <end position="569"/>
    </location>
</feature>
<dbReference type="InterPro" id="IPR002104">
    <property type="entry name" value="Integrase_catalytic"/>
</dbReference>
<feature type="compositionally biased region" description="Low complexity" evidence="3">
    <location>
        <begin position="204"/>
        <end position="222"/>
    </location>
</feature>
<evidence type="ECO:0000256" key="2">
    <source>
        <dbReference type="ARBA" id="ARBA00023172"/>
    </source>
</evidence>
<feature type="domain" description="Tyr recombinase" evidence="4">
    <location>
        <begin position="1320"/>
        <end position="1526"/>
    </location>
</feature>
<keyword evidence="2" id="KW-0233">DNA recombination</keyword>
<accession>A0A1X6NYD7</accession>
<protein>
    <recommendedName>
        <fullName evidence="4">Tyr recombinase domain-containing protein</fullName>
    </recommendedName>
</protein>
<feature type="compositionally biased region" description="Gly residues" evidence="3">
    <location>
        <begin position="260"/>
        <end position="279"/>
    </location>
</feature>
<organism evidence="5 6">
    <name type="scientific">Porphyra umbilicalis</name>
    <name type="common">Purple laver</name>
    <name type="synonym">Red alga</name>
    <dbReference type="NCBI Taxonomy" id="2786"/>
    <lineage>
        <taxon>Eukaryota</taxon>
        <taxon>Rhodophyta</taxon>
        <taxon>Bangiophyceae</taxon>
        <taxon>Bangiales</taxon>
        <taxon>Bangiaceae</taxon>
        <taxon>Porphyra</taxon>
    </lineage>
</organism>
<evidence type="ECO:0000259" key="4">
    <source>
        <dbReference type="PROSITE" id="PS51898"/>
    </source>
</evidence>
<dbReference type="SUPFAM" id="SSF47823">
    <property type="entry name" value="lambda integrase-like, N-terminal domain"/>
    <property type="match status" value="1"/>
</dbReference>
<feature type="compositionally biased region" description="Basic and acidic residues" evidence="3">
    <location>
        <begin position="513"/>
        <end position="553"/>
    </location>
</feature>
<dbReference type="PANTHER" id="PTHR33050:SF7">
    <property type="entry name" value="RIBONUCLEASE H"/>
    <property type="match status" value="1"/>
</dbReference>
<feature type="region of interest" description="Disordered" evidence="3">
    <location>
        <begin position="1"/>
        <end position="116"/>
    </location>
</feature>
<feature type="compositionally biased region" description="Low complexity" evidence="3">
    <location>
        <begin position="1"/>
        <end position="14"/>
    </location>
</feature>
<evidence type="ECO:0000313" key="5">
    <source>
        <dbReference type="EMBL" id="OSX73602.1"/>
    </source>
</evidence>
<dbReference type="InterPro" id="IPR011010">
    <property type="entry name" value="DNA_brk_join_enz"/>
</dbReference>
<sequence>MPSRGASVAPAGHPAGSGAGGSAAGADDRRSSRRQRGDPPGLVPPAPAGAAAASGSAAAEDLVPPSGSSPAAGALGAPPPAGAGAAAAAAAPGGTGPPAAALAPPASGALVGDPSPDFLASLRRAALVAAHAAAGVPPPPPDGEGLPPLASFALPPAAPLRSLPSSGSAAPADSSDPSYRPSRRAPVEPRDSQLSLLPDYHSTSGLRSSLLAAAAARGRSGSPLTRSATGRLPPPSASPGSGSCPSNGASSAGPPPLPGSGSGGRGGAGGGDVAGGGGVAGGGADRRAVGFSGAPARGAPVIGIPIPGGAGRLESAFSTAHVAQVLDGRPRLEGFELPRNLRDAGVFPQPFALGAEFHRRFPDSSRAFHEGKVLHQACAWLANANNRVADVEDHAFADGISPGAAVEALAVARTHIHQIYAILATRYQALEEQRVRPEYAHTMEDAILAAPGPGYSNPATRGFFETAAATRLSSAARDLGRAAASGRDRQSRPDRALPPWRPRGGGGHRNRTWQRDGGDRDRDGRSKRQRRDDAARGARGSRGDSPGRGERGGRGGGGGGRGRGGGRGGGGRRDAYDSAYPLQPCLRPALRSPLRPPAPAPPSSPPRSVGVGPRPNRKQRRQALQPKPPLVGLPPHETARRAWREWRALGASRWVLRVLTEGLLLPWRRPPPPFRAPPIPQSSELVAWATAEVGRWVANGFCRRATPAEAASAQWSCATFVTDVARRPRLVVDLSPQNAWLYDRRFRYETLPAFAAALKAGDHMASWDVSDAFHHIRLAPRECARLAFRVVGVLYFPLTLPFGLKLAPWALTKLLRPVVACLRSRGYVVLPYMDDFGISVSQAAPVTAADATAARADAVALFRRLGLHVHPSKGTATGTTRLEILGFVVDTVRQLLILPPERRRKLVGAAHSLLRAAAADRRWVRTRALQRFCGRAASAALAIPLARFRLRALFTAMAADRGRSRLPSRALADLVWWADLAAAVDIGRTLWEQPTAMSLETDASPTGWGAVRDELTPAQGFFSLATRAHHINRKELLAVLYAIESFPSVRGPGVVRVRTDSRVTMAVINALSSRSPRLMAEVRRLRALLRHRGLGIEATWLASVENVHADRLSREPDATDWQLTPAAFSSLSAAWGRVVAAGRVTRPGLRHPPNRRRHLHPRPVGVLPHTATLANGRAVPVARGDSSHGAHWRALASHSLVAAIGTSSAGARTGVALLTGALAASTADKYGRHWAEFAAFCAANDWPVLPTCPAAIVCFFATLVERRLAPASLQGYLSPINNRHADAGFPRPAAGALIRTLRAGYNRRLADAAASFPPAREPLPAPLCWRIALLAAATPDPVVAMRLTAIVWQFILARRTAELLGIQLQDVSLPPAGGAFVQIRRFKGGERRTLPRRLVVHVPPAPPSVPIDLPLLLLRGLLCRLRRSGAPPTRLLFSDPFLNRAPTAGDLPGWLHAALAALHVSPPPGVLYSSYSCRSGGATALGVCGVSRPGVARLLGHSGNNPAVADAHYIDALAPATAEAYFLCGRYARSVPPGIAALLSSHAPS</sequence>
<dbReference type="PANTHER" id="PTHR33050">
    <property type="entry name" value="REVERSE TRANSCRIPTASE DOMAIN-CONTAINING PROTEIN"/>
    <property type="match status" value="1"/>
</dbReference>
<proteinExistence type="predicted"/>
<dbReference type="GO" id="GO:0006310">
    <property type="term" value="P:DNA recombination"/>
    <property type="evidence" value="ECO:0007669"/>
    <property type="project" value="UniProtKB-KW"/>
</dbReference>
<dbReference type="InterPro" id="IPR043128">
    <property type="entry name" value="Rev_trsase/Diguanyl_cyclase"/>
</dbReference>
<keyword evidence="1" id="KW-0238">DNA-binding</keyword>
<dbReference type="InterPro" id="IPR043502">
    <property type="entry name" value="DNA/RNA_pol_sf"/>
</dbReference>
<dbReference type="SUPFAM" id="SSF56349">
    <property type="entry name" value="DNA breaking-rejoining enzymes"/>
    <property type="match status" value="1"/>
</dbReference>
<feature type="compositionally biased region" description="Basic and acidic residues" evidence="3">
    <location>
        <begin position="486"/>
        <end position="495"/>
    </location>
</feature>
<dbReference type="PROSITE" id="PS51898">
    <property type="entry name" value="TYR_RECOMBINASE"/>
    <property type="match status" value="1"/>
</dbReference>
<evidence type="ECO:0000256" key="3">
    <source>
        <dbReference type="SAM" id="MobiDB-lite"/>
    </source>
</evidence>
<dbReference type="InterPro" id="IPR010998">
    <property type="entry name" value="Integrase_recombinase_N"/>
</dbReference>
<reference evidence="5 6" key="1">
    <citation type="submission" date="2017-03" db="EMBL/GenBank/DDBJ databases">
        <title>WGS assembly of Porphyra umbilicalis.</title>
        <authorList>
            <person name="Brawley S.H."/>
            <person name="Blouin N.A."/>
            <person name="Ficko-Blean E."/>
            <person name="Wheeler G.L."/>
            <person name="Lohr M."/>
            <person name="Goodson H.V."/>
            <person name="Jenkins J.W."/>
            <person name="Blaby-Haas C.E."/>
            <person name="Helliwell K.E."/>
            <person name="Chan C."/>
            <person name="Marriage T."/>
            <person name="Bhattacharya D."/>
            <person name="Klein A.S."/>
            <person name="Badis Y."/>
            <person name="Brodie J."/>
            <person name="Cao Y."/>
            <person name="Collen J."/>
            <person name="Dittami S.M."/>
            <person name="Gachon C.M."/>
            <person name="Green B.R."/>
            <person name="Karpowicz S."/>
            <person name="Kim J.W."/>
            <person name="Kudahl U."/>
            <person name="Lin S."/>
            <person name="Michel G."/>
            <person name="Mittag M."/>
            <person name="Olson B.J."/>
            <person name="Pangilinan J."/>
            <person name="Peng Y."/>
            <person name="Qiu H."/>
            <person name="Shu S."/>
            <person name="Singer J.T."/>
            <person name="Smith A.G."/>
            <person name="Sprecher B.N."/>
            <person name="Wagner V."/>
            <person name="Wang W."/>
            <person name="Wang Z.-Y."/>
            <person name="Yan J."/>
            <person name="Yarish C."/>
            <person name="Zoeuner-Riek S."/>
            <person name="Zhuang Y."/>
            <person name="Zou Y."/>
            <person name="Lindquist E.A."/>
            <person name="Grimwood J."/>
            <person name="Barry K."/>
            <person name="Rokhsar D.S."/>
            <person name="Schmutz J."/>
            <person name="Stiller J.W."/>
            <person name="Grossman A.R."/>
            <person name="Prochnik S.E."/>
        </authorList>
    </citation>
    <scope>NUCLEOTIDE SEQUENCE [LARGE SCALE GENOMIC DNA]</scope>
    <source>
        <strain evidence="5">4086291</strain>
    </source>
</reference>
<evidence type="ECO:0000313" key="6">
    <source>
        <dbReference type="Proteomes" id="UP000218209"/>
    </source>
</evidence>
<dbReference type="CDD" id="cd09275">
    <property type="entry name" value="RNase_HI_RT_DIRS1"/>
    <property type="match status" value="1"/>
</dbReference>
<feature type="compositionally biased region" description="Low complexity" evidence="3">
    <location>
        <begin position="238"/>
        <end position="252"/>
    </location>
</feature>
<keyword evidence="6" id="KW-1185">Reference proteome</keyword>
<dbReference type="GO" id="GO:0003677">
    <property type="term" value="F:DNA binding"/>
    <property type="evidence" value="ECO:0007669"/>
    <property type="project" value="UniProtKB-KW"/>
</dbReference>
<feature type="region of interest" description="Disordered" evidence="3">
    <location>
        <begin position="478"/>
        <end position="636"/>
    </location>
</feature>
<dbReference type="Pfam" id="PF00078">
    <property type="entry name" value="RVT_1"/>
    <property type="match status" value="1"/>
</dbReference>
<feature type="compositionally biased region" description="Low complexity" evidence="3">
    <location>
        <begin position="48"/>
        <end position="110"/>
    </location>
</feature>
<dbReference type="Gene3D" id="3.30.70.270">
    <property type="match status" value="1"/>
</dbReference>
<evidence type="ECO:0000256" key="1">
    <source>
        <dbReference type="ARBA" id="ARBA00023125"/>
    </source>
</evidence>
<feature type="compositionally biased region" description="Pro residues" evidence="3">
    <location>
        <begin position="594"/>
        <end position="605"/>
    </location>
</feature>
<dbReference type="InterPro" id="IPR036397">
    <property type="entry name" value="RNaseH_sf"/>
</dbReference>
<dbReference type="SUPFAM" id="SSF56672">
    <property type="entry name" value="DNA/RNA polymerases"/>
    <property type="match status" value="1"/>
</dbReference>
<feature type="compositionally biased region" description="Low complexity" evidence="3">
    <location>
        <begin position="143"/>
        <end position="180"/>
    </location>
</feature>
<dbReference type="Gene3D" id="3.10.10.10">
    <property type="entry name" value="HIV Type 1 Reverse Transcriptase, subunit A, domain 1"/>
    <property type="match status" value="1"/>
</dbReference>
<dbReference type="Proteomes" id="UP000218209">
    <property type="component" value="Unassembled WGS sequence"/>
</dbReference>
<dbReference type="Gene3D" id="1.10.443.10">
    <property type="entry name" value="Intergrase catalytic core"/>
    <property type="match status" value="1"/>
</dbReference>
<dbReference type="EMBL" id="KV918986">
    <property type="protein sequence ID" value="OSX73602.1"/>
    <property type="molecule type" value="Genomic_DNA"/>
</dbReference>
<gene>
    <name evidence="5" type="ORF">BU14_0334s0003</name>
</gene>
<dbReference type="Gene3D" id="1.10.150.130">
    <property type="match status" value="1"/>
</dbReference>
<dbReference type="InterPro" id="IPR013762">
    <property type="entry name" value="Integrase-like_cat_sf"/>
</dbReference>
<dbReference type="Gene3D" id="3.30.420.10">
    <property type="entry name" value="Ribonuclease H-like superfamily/Ribonuclease H"/>
    <property type="match status" value="1"/>
</dbReference>
<dbReference type="GO" id="GO:0015074">
    <property type="term" value="P:DNA integration"/>
    <property type="evidence" value="ECO:0007669"/>
    <property type="project" value="InterPro"/>
</dbReference>
<name>A0A1X6NYD7_PORUM</name>
<feature type="region of interest" description="Disordered" evidence="3">
    <location>
        <begin position="133"/>
        <end position="279"/>
    </location>
</feature>
<dbReference type="InterPro" id="IPR052055">
    <property type="entry name" value="Hepadnavirus_pol/RT"/>
</dbReference>